<gene>
    <name evidence="1" type="ORF">C8P64_3229</name>
</gene>
<accession>A0A2T6AD35</accession>
<organism evidence="1 2">
    <name type="scientific">Christiangramia gaetbulicola</name>
    <dbReference type="NCBI Taxonomy" id="703340"/>
    <lineage>
        <taxon>Bacteria</taxon>
        <taxon>Pseudomonadati</taxon>
        <taxon>Bacteroidota</taxon>
        <taxon>Flavobacteriia</taxon>
        <taxon>Flavobacteriales</taxon>
        <taxon>Flavobacteriaceae</taxon>
        <taxon>Christiangramia</taxon>
    </lineage>
</organism>
<proteinExistence type="predicted"/>
<keyword evidence="2" id="KW-1185">Reference proteome</keyword>
<dbReference type="EMBL" id="QBKQ01000004">
    <property type="protein sequence ID" value="PTX41729.1"/>
    <property type="molecule type" value="Genomic_DNA"/>
</dbReference>
<dbReference type="AlphaFoldDB" id="A0A2T6AD35"/>
<dbReference type="Proteomes" id="UP000244174">
    <property type="component" value="Unassembled WGS sequence"/>
</dbReference>
<dbReference type="RefSeq" id="WP_108173098.1">
    <property type="nucleotide sequence ID" value="NZ_QBKQ01000004.1"/>
</dbReference>
<comment type="caution">
    <text evidence="1">The sequence shown here is derived from an EMBL/GenBank/DDBJ whole genome shotgun (WGS) entry which is preliminary data.</text>
</comment>
<dbReference type="OrthoDB" id="9800869at2"/>
<evidence type="ECO:0000313" key="1">
    <source>
        <dbReference type="EMBL" id="PTX41729.1"/>
    </source>
</evidence>
<reference evidence="1 2" key="1">
    <citation type="submission" date="2018-04" db="EMBL/GenBank/DDBJ databases">
        <title>Genomic Encyclopedia of Archaeal and Bacterial Type Strains, Phase II (KMG-II): from individual species to whole genera.</title>
        <authorList>
            <person name="Goeker M."/>
        </authorList>
    </citation>
    <scope>NUCLEOTIDE SEQUENCE [LARGE SCALE GENOMIC DNA]</scope>
    <source>
        <strain evidence="1 2">DSM 23082</strain>
    </source>
</reference>
<name>A0A2T6AD35_9FLAO</name>
<protein>
    <submittedName>
        <fullName evidence="1">Uncharacterized protein</fullName>
    </submittedName>
</protein>
<evidence type="ECO:0000313" key="2">
    <source>
        <dbReference type="Proteomes" id="UP000244174"/>
    </source>
</evidence>
<sequence>MSLKFLLLLFTLSLSAELISQIKLKRPTDAVGIKIVDSVVERSFNIYEQLFDYHLRINEGEILGAEDMSQVEYILKESDKIIKDAHAAKEILKKEKFFTRAKATIHLERAKRAVYYCRDTSEDLLLAHTTRRKN</sequence>